<keyword evidence="3" id="KW-0690">Ribosome biogenesis</keyword>
<evidence type="ECO:0000256" key="1">
    <source>
        <dbReference type="ARBA" id="ARBA00004604"/>
    </source>
</evidence>
<dbReference type="FunFam" id="2.70.210.12:FF:000002">
    <property type="entry name" value="Putative gtp-binding protein 10"/>
    <property type="match status" value="1"/>
</dbReference>
<dbReference type="PROSITE" id="PS51710">
    <property type="entry name" value="G_OBG"/>
    <property type="match status" value="1"/>
</dbReference>
<dbReference type="SUPFAM" id="SSF52540">
    <property type="entry name" value="P-loop containing nucleoside triphosphate hydrolases"/>
    <property type="match status" value="1"/>
</dbReference>
<dbReference type="GO" id="GO:0042254">
    <property type="term" value="P:ribosome biogenesis"/>
    <property type="evidence" value="ECO:0007669"/>
    <property type="project" value="UniProtKB-UniRule"/>
</dbReference>
<comment type="caution">
    <text evidence="11">The sequence shown here is derived from an EMBL/GenBank/DDBJ whole genome shotgun (WGS) entry which is preliminary data.</text>
</comment>
<dbReference type="KEGG" id="cdk:105087373"/>
<sequence>MVRSSCLLLRKYGNFIDNLRLFTRGGSGGMGYPRLGGEGGKGGDVWVVAQNKMTLKQLKDRYPQKRFVAGEGANSRVSALKGCKGKDCEIPVPVGISVTDENGKIIGELNKEKDRILVAEGGLGGKLLTNFLPLKGQKRVIHLDLKLIADIGLVGFPNAGKSSLLSKISHAKPTIADYAFTTLKPELGKIMYNDFKQVSVADLPGLIEGAHRNKGMGHKFLKHIERTRQLLFVVDIFGFQLSSQTQYRSAFETIILLTKELELYKEELQTKPALLAVNKMDLPDAQDKFHVLMSQLQNPKDFLYLFEKNMIPERTVEFQHIIPISAVTGEGIDELKNCIRKSLDENANQENDAHHKKQLLNLHISNTVSYSEPPSKNALTSPRMDVTSIN</sequence>
<evidence type="ECO:0000256" key="3">
    <source>
        <dbReference type="ARBA" id="ARBA00022517"/>
    </source>
</evidence>
<dbReference type="GO" id="GO:0005525">
    <property type="term" value="F:GTP binding"/>
    <property type="evidence" value="ECO:0007669"/>
    <property type="project" value="UniProtKB-KW"/>
</dbReference>
<proteinExistence type="inferred from homology"/>
<dbReference type="Proteomes" id="UP000299084">
    <property type="component" value="Unassembled WGS sequence"/>
</dbReference>
<evidence type="ECO:0000256" key="5">
    <source>
        <dbReference type="ARBA" id="ARBA00023134"/>
    </source>
</evidence>
<comment type="subcellular location">
    <subcellularLocation>
        <location evidence="1">Nucleus</location>
        <location evidence="1">Nucleolus</location>
    </subcellularLocation>
</comment>
<organism evidence="11 12">
    <name type="scientific">Camelus dromedarius</name>
    <name type="common">Dromedary</name>
    <name type="synonym">Arabian camel</name>
    <dbReference type="NCBI Taxonomy" id="9838"/>
    <lineage>
        <taxon>Eukaryota</taxon>
        <taxon>Metazoa</taxon>
        <taxon>Chordata</taxon>
        <taxon>Craniata</taxon>
        <taxon>Vertebrata</taxon>
        <taxon>Euteleostomi</taxon>
        <taxon>Mammalia</taxon>
        <taxon>Eutheria</taxon>
        <taxon>Laurasiatheria</taxon>
        <taxon>Artiodactyla</taxon>
        <taxon>Tylopoda</taxon>
        <taxon>Camelidae</taxon>
        <taxon>Camelus</taxon>
    </lineage>
</organism>
<dbReference type="PANTHER" id="PTHR11702">
    <property type="entry name" value="DEVELOPMENTALLY REGULATED GTP-BINDING PROTEIN-RELATED"/>
    <property type="match status" value="1"/>
</dbReference>
<reference evidence="11 12" key="1">
    <citation type="journal article" date="2019" name="Mol. Ecol. Resour.">
        <title>Improving Illumina assemblies with Hi-C and long reads: an example with the North African dromedary.</title>
        <authorList>
            <person name="Elbers J.P."/>
            <person name="Rogers M.F."/>
            <person name="Perelman P.L."/>
            <person name="Proskuryakova A.A."/>
            <person name="Serdyukova N.A."/>
            <person name="Johnson W.E."/>
            <person name="Horin P."/>
            <person name="Corander J."/>
            <person name="Murphy D."/>
            <person name="Burger P.A."/>
        </authorList>
    </citation>
    <scope>NUCLEOTIDE SEQUENCE [LARGE SCALE GENOMIC DNA]</scope>
    <source>
        <strain evidence="11">Drom800</strain>
        <tissue evidence="11">Blood</tissue>
    </source>
</reference>
<dbReference type="Gene3D" id="2.70.210.12">
    <property type="entry name" value="GTP1/OBG domain"/>
    <property type="match status" value="1"/>
</dbReference>
<evidence type="ECO:0000313" key="12">
    <source>
        <dbReference type="Proteomes" id="UP000299084"/>
    </source>
</evidence>
<dbReference type="InterPro" id="IPR036726">
    <property type="entry name" value="GTP1_OBG_dom_sf"/>
</dbReference>
<dbReference type="InterPro" id="IPR045086">
    <property type="entry name" value="OBG_GTPase"/>
</dbReference>
<evidence type="ECO:0000256" key="4">
    <source>
        <dbReference type="ARBA" id="ARBA00022741"/>
    </source>
</evidence>
<dbReference type="GO" id="GO:0003924">
    <property type="term" value="F:GTPase activity"/>
    <property type="evidence" value="ECO:0007669"/>
    <property type="project" value="InterPro"/>
</dbReference>
<dbReference type="PROSITE" id="PS51883">
    <property type="entry name" value="OBG"/>
    <property type="match status" value="1"/>
</dbReference>
<dbReference type="InterPro" id="IPR031167">
    <property type="entry name" value="G_OBG"/>
</dbReference>
<dbReference type="InterPro" id="IPR006169">
    <property type="entry name" value="GTP1_OBG_dom"/>
</dbReference>
<feature type="domain" description="Obg" evidence="10">
    <location>
        <begin position="13"/>
        <end position="148"/>
    </location>
</feature>
<dbReference type="AlphaFoldDB" id="A0A5N4DXW8"/>
<evidence type="ECO:0000256" key="7">
    <source>
        <dbReference type="ARBA" id="ARBA00039729"/>
    </source>
</evidence>
<dbReference type="FunFam" id="3.40.50.300:FF:001339">
    <property type="entry name" value="Mitochondrial ribosome-associated GTPase 2"/>
    <property type="match status" value="1"/>
</dbReference>
<dbReference type="GO" id="GO:0005739">
    <property type="term" value="C:mitochondrion"/>
    <property type="evidence" value="ECO:0007669"/>
    <property type="project" value="TreeGrafter"/>
</dbReference>
<dbReference type="InterPro" id="IPR027417">
    <property type="entry name" value="P-loop_NTPase"/>
</dbReference>
<dbReference type="PANTHER" id="PTHR11702:SF43">
    <property type="entry name" value="GTP-BINDING PROTEIN 10"/>
    <property type="match status" value="1"/>
</dbReference>
<keyword evidence="6" id="KW-0539">Nucleus</keyword>
<dbReference type="InterPro" id="IPR014100">
    <property type="entry name" value="GTP-bd_Obg/CgtA"/>
</dbReference>
<dbReference type="STRING" id="9838.ENSCDRP00005032359"/>
<name>A0A5N4DXW8_CAMDR</name>
<dbReference type="InterPro" id="IPR006073">
    <property type="entry name" value="GTP-bd"/>
</dbReference>
<evidence type="ECO:0000259" key="9">
    <source>
        <dbReference type="PROSITE" id="PS51710"/>
    </source>
</evidence>
<evidence type="ECO:0000259" key="10">
    <source>
        <dbReference type="PROSITE" id="PS51883"/>
    </source>
</evidence>
<protein>
    <recommendedName>
        <fullName evidence="7">GTP-binding protein 10</fullName>
    </recommendedName>
</protein>
<dbReference type="PRINTS" id="PR00326">
    <property type="entry name" value="GTP1OBG"/>
</dbReference>
<dbReference type="Pfam" id="PF01018">
    <property type="entry name" value="GTP1_OBG"/>
    <property type="match status" value="1"/>
</dbReference>
<feature type="compositionally biased region" description="Polar residues" evidence="8">
    <location>
        <begin position="371"/>
        <end position="380"/>
    </location>
</feature>
<dbReference type="Gene3D" id="3.40.50.300">
    <property type="entry name" value="P-loop containing nucleotide triphosphate hydrolases"/>
    <property type="match status" value="1"/>
</dbReference>
<dbReference type="GO" id="GO:0000287">
    <property type="term" value="F:magnesium ion binding"/>
    <property type="evidence" value="ECO:0007669"/>
    <property type="project" value="InterPro"/>
</dbReference>
<gene>
    <name evidence="11" type="ORF">Cadr_000007930</name>
</gene>
<dbReference type="Pfam" id="PF01926">
    <property type="entry name" value="MMR_HSR1"/>
    <property type="match status" value="1"/>
</dbReference>
<dbReference type="CDD" id="cd01898">
    <property type="entry name" value="Obg"/>
    <property type="match status" value="1"/>
</dbReference>
<dbReference type="EMBL" id="JWIN03000007">
    <property type="protein sequence ID" value="KAB1275925.1"/>
    <property type="molecule type" value="Genomic_DNA"/>
</dbReference>
<evidence type="ECO:0000256" key="6">
    <source>
        <dbReference type="ARBA" id="ARBA00023242"/>
    </source>
</evidence>
<keyword evidence="4" id="KW-0547">Nucleotide-binding</keyword>
<dbReference type="OrthoDB" id="347018at2759"/>
<dbReference type="SUPFAM" id="SSF82051">
    <property type="entry name" value="Obg GTP-binding protein N-terminal domain"/>
    <property type="match status" value="1"/>
</dbReference>
<accession>A0A5N4DXW8</accession>
<dbReference type="PIRSF" id="PIRSF002401">
    <property type="entry name" value="GTP_bd_Obg/CgtA"/>
    <property type="match status" value="1"/>
</dbReference>
<feature type="domain" description="OBG-type G" evidence="9">
    <location>
        <begin position="149"/>
        <end position="344"/>
    </location>
</feature>
<comment type="similarity">
    <text evidence="2">Belongs to the TRAFAC class OBG-HflX-like GTPase superfamily. OBG GTPase family.</text>
</comment>
<evidence type="ECO:0000313" key="11">
    <source>
        <dbReference type="EMBL" id="KAB1275925.1"/>
    </source>
</evidence>
<feature type="region of interest" description="Disordered" evidence="8">
    <location>
        <begin position="371"/>
        <end position="390"/>
    </location>
</feature>
<evidence type="ECO:0000256" key="8">
    <source>
        <dbReference type="SAM" id="MobiDB-lite"/>
    </source>
</evidence>
<keyword evidence="5" id="KW-0342">GTP-binding</keyword>
<dbReference type="GO" id="GO:0005730">
    <property type="term" value="C:nucleolus"/>
    <property type="evidence" value="ECO:0007669"/>
    <property type="project" value="UniProtKB-SubCell"/>
</dbReference>
<keyword evidence="12" id="KW-1185">Reference proteome</keyword>
<evidence type="ECO:0000256" key="2">
    <source>
        <dbReference type="ARBA" id="ARBA00007699"/>
    </source>
</evidence>